<dbReference type="Proteomes" id="UP000298652">
    <property type="component" value="Chromosome 7"/>
</dbReference>
<dbReference type="PANTHER" id="PTHR32133">
    <property type="entry name" value="OS07G0120400 PROTEIN"/>
    <property type="match status" value="1"/>
</dbReference>
<proteinExistence type="predicted"/>
<evidence type="ECO:0000259" key="1">
    <source>
        <dbReference type="SMART" id="SM00256"/>
    </source>
</evidence>
<dbReference type="PANTHER" id="PTHR32133:SF134">
    <property type="entry name" value="OS05G0320100 PROTEIN"/>
    <property type="match status" value="1"/>
</dbReference>
<evidence type="ECO:0000313" key="2">
    <source>
        <dbReference type="EMBL" id="TKW03094.1"/>
    </source>
</evidence>
<dbReference type="Gene3D" id="1.20.1280.50">
    <property type="match status" value="1"/>
</dbReference>
<dbReference type="Pfam" id="PF00646">
    <property type="entry name" value="F-box"/>
    <property type="match status" value="1"/>
</dbReference>
<name>A0A4U6TP41_SETVI</name>
<evidence type="ECO:0000313" key="3">
    <source>
        <dbReference type="Proteomes" id="UP000298652"/>
    </source>
</evidence>
<keyword evidence="3" id="KW-1185">Reference proteome</keyword>
<gene>
    <name evidence="2" type="ORF">SEVIR_7G000500v2</name>
</gene>
<dbReference type="SMART" id="SM00256">
    <property type="entry name" value="FBOX"/>
    <property type="match status" value="1"/>
</dbReference>
<protein>
    <recommendedName>
        <fullName evidence="1">F-box domain-containing protein</fullName>
    </recommendedName>
</protein>
<dbReference type="InterPro" id="IPR001810">
    <property type="entry name" value="F-box_dom"/>
</dbReference>
<dbReference type="Pfam" id="PF23635">
    <property type="entry name" value="Beta-prop_AT5G49610-like"/>
    <property type="match status" value="1"/>
</dbReference>
<dbReference type="OMA" id="FCNIFHA"/>
<accession>A0A4U6TP41</accession>
<feature type="domain" description="F-box" evidence="1">
    <location>
        <begin position="20"/>
        <end position="64"/>
    </location>
</feature>
<dbReference type="EMBL" id="CM016558">
    <property type="protein sequence ID" value="TKW03094.1"/>
    <property type="molecule type" value="Genomic_DNA"/>
</dbReference>
<sequence length="410" mass="45872">MSEGLMSRRPSSPPPAAALLPDNDDILREILLRLPPLPSSLPRASLVCKHWRRLLSDPRFLRRFRAFHRRNPPLLGIFNTAFYGLLQFTPTLDPPDRIPSARLSLQVGHGDEIWDFLGCRHGLALILNQTRLELTVWDPLAGDQRRVPVPPGWFRNEGAVYNAALICNNHLAGGVPLEAFKVVLLRGLLDADHPQLFASIYESETGVWGDAISIAIGVPVTLVNPSVLTKDSLCWLVQEYDTGSDGNHILEFDLDRQALAVFGAPVGTEESCLELVRMEDNKLGLAALLDDVTIQLWERKAGSDGVARWMLQKSIKLDKLLSVGSPIVGTLIHGYDENGHVIFISTSLDVFMIQLKTMQFRHLFKAMFITSYHPYTGFYTTGNISQYLSEVSFSFSVYVFCNIFHALIKH</sequence>
<dbReference type="InterPro" id="IPR036047">
    <property type="entry name" value="F-box-like_dom_sf"/>
</dbReference>
<dbReference type="SUPFAM" id="SSF81383">
    <property type="entry name" value="F-box domain"/>
    <property type="match status" value="1"/>
</dbReference>
<reference evidence="2" key="1">
    <citation type="submission" date="2019-03" db="EMBL/GenBank/DDBJ databases">
        <title>WGS assembly of Setaria viridis.</title>
        <authorList>
            <person name="Huang P."/>
            <person name="Jenkins J."/>
            <person name="Grimwood J."/>
            <person name="Barry K."/>
            <person name="Healey A."/>
            <person name="Mamidi S."/>
            <person name="Sreedasyam A."/>
            <person name="Shu S."/>
            <person name="Feldman M."/>
            <person name="Wu J."/>
            <person name="Yu Y."/>
            <person name="Chen C."/>
            <person name="Johnson J."/>
            <person name="Rokhsar D."/>
            <person name="Baxter I."/>
            <person name="Schmutz J."/>
            <person name="Brutnell T."/>
            <person name="Kellogg E."/>
        </authorList>
    </citation>
    <scope>NUCLEOTIDE SEQUENCE [LARGE SCALE GENOMIC DNA]</scope>
</reference>
<organism evidence="2 3">
    <name type="scientific">Setaria viridis</name>
    <name type="common">Green bristlegrass</name>
    <name type="synonym">Setaria italica subsp. viridis</name>
    <dbReference type="NCBI Taxonomy" id="4556"/>
    <lineage>
        <taxon>Eukaryota</taxon>
        <taxon>Viridiplantae</taxon>
        <taxon>Streptophyta</taxon>
        <taxon>Embryophyta</taxon>
        <taxon>Tracheophyta</taxon>
        <taxon>Spermatophyta</taxon>
        <taxon>Magnoliopsida</taxon>
        <taxon>Liliopsida</taxon>
        <taxon>Poales</taxon>
        <taxon>Poaceae</taxon>
        <taxon>PACMAD clade</taxon>
        <taxon>Panicoideae</taxon>
        <taxon>Panicodae</taxon>
        <taxon>Paniceae</taxon>
        <taxon>Cenchrinae</taxon>
        <taxon>Setaria</taxon>
    </lineage>
</organism>
<dbReference type="Gramene" id="TKW03094">
    <property type="protein sequence ID" value="TKW03094"/>
    <property type="gene ID" value="SEVIR_7G000500v2"/>
</dbReference>
<dbReference type="InterPro" id="IPR056594">
    <property type="entry name" value="AT5G49610-like_b-prop"/>
</dbReference>
<dbReference type="AlphaFoldDB" id="A0A4U6TP41"/>